<reference evidence="1 2" key="1">
    <citation type="submission" date="2015-09" db="EMBL/GenBank/DDBJ databases">
        <title>Trachymyrmex cornetzi WGS genome.</title>
        <authorList>
            <person name="Nygaard S."/>
            <person name="Hu H."/>
            <person name="Boomsma J."/>
            <person name="Zhang G."/>
        </authorList>
    </citation>
    <scope>NUCLEOTIDE SEQUENCE [LARGE SCALE GENOMIC DNA]</scope>
    <source>
        <strain evidence="1">Tcor2-1</strain>
        <tissue evidence="1">Whole body</tissue>
    </source>
</reference>
<gene>
    <name evidence="1" type="ORF">ALC57_03395</name>
</gene>
<dbReference type="Proteomes" id="UP000078492">
    <property type="component" value="Unassembled WGS sequence"/>
</dbReference>
<keyword evidence="2" id="KW-1185">Reference proteome</keyword>
<dbReference type="EMBL" id="KQ978957">
    <property type="protein sequence ID" value="KYN27053.1"/>
    <property type="molecule type" value="Genomic_DNA"/>
</dbReference>
<evidence type="ECO:0000313" key="1">
    <source>
        <dbReference type="EMBL" id="KYN27053.1"/>
    </source>
</evidence>
<protein>
    <submittedName>
        <fullName evidence="1">Uncharacterized protein</fullName>
    </submittedName>
</protein>
<dbReference type="AlphaFoldDB" id="A0A195EFN3"/>
<name>A0A195EFN3_9HYME</name>
<proteinExistence type="predicted"/>
<organism evidence="1 2">
    <name type="scientific">Trachymyrmex cornetzi</name>
    <dbReference type="NCBI Taxonomy" id="471704"/>
    <lineage>
        <taxon>Eukaryota</taxon>
        <taxon>Metazoa</taxon>
        <taxon>Ecdysozoa</taxon>
        <taxon>Arthropoda</taxon>
        <taxon>Hexapoda</taxon>
        <taxon>Insecta</taxon>
        <taxon>Pterygota</taxon>
        <taxon>Neoptera</taxon>
        <taxon>Endopterygota</taxon>
        <taxon>Hymenoptera</taxon>
        <taxon>Apocrita</taxon>
        <taxon>Aculeata</taxon>
        <taxon>Formicoidea</taxon>
        <taxon>Formicidae</taxon>
        <taxon>Myrmicinae</taxon>
        <taxon>Trachymyrmex</taxon>
    </lineage>
</organism>
<sequence length="63" mass="7013">MLGLVSRTGERGKHACTFHPIQIAAQINRKPRATHAPPSRTDDIISVLRLGFFNFYKTSSSNT</sequence>
<accession>A0A195EFN3</accession>
<evidence type="ECO:0000313" key="2">
    <source>
        <dbReference type="Proteomes" id="UP000078492"/>
    </source>
</evidence>